<evidence type="ECO:0000313" key="2">
    <source>
        <dbReference type="EMBL" id="OIR06512.1"/>
    </source>
</evidence>
<feature type="transmembrane region" description="Helical" evidence="1">
    <location>
        <begin position="59"/>
        <end position="83"/>
    </location>
</feature>
<reference evidence="2" key="1">
    <citation type="submission" date="2016-10" db="EMBL/GenBank/DDBJ databases">
        <title>Sequence of Gallionella enrichment culture.</title>
        <authorList>
            <person name="Poehlein A."/>
            <person name="Muehling M."/>
            <person name="Daniel R."/>
        </authorList>
    </citation>
    <scope>NUCLEOTIDE SEQUENCE</scope>
</reference>
<dbReference type="EMBL" id="MLJW01000043">
    <property type="protein sequence ID" value="OIR06512.1"/>
    <property type="molecule type" value="Genomic_DNA"/>
</dbReference>
<keyword evidence="1" id="KW-1133">Transmembrane helix</keyword>
<organism evidence="2">
    <name type="scientific">mine drainage metagenome</name>
    <dbReference type="NCBI Taxonomy" id="410659"/>
    <lineage>
        <taxon>unclassified sequences</taxon>
        <taxon>metagenomes</taxon>
        <taxon>ecological metagenomes</taxon>
    </lineage>
</organism>
<keyword evidence="1" id="KW-0812">Transmembrane</keyword>
<sequence>MNTLLALAPFWLLFELWQLVVAERYLGVAQIAAGTDPRQLPMGRVRAAFWSLTLLAERLWMLVLLFEPGARAAALCMLAVTFVGHGLRARLALRWVLVELTVEGAIRVGMLLYLAALWWRGL</sequence>
<proteinExistence type="predicted"/>
<dbReference type="AlphaFoldDB" id="A0A1J5SR60"/>
<protein>
    <submittedName>
        <fullName evidence="2">Uncharacterized protein</fullName>
    </submittedName>
</protein>
<accession>A0A1J5SR60</accession>
<feature type="transmembrane region" description="Helical" evidence="1">
    <location>
        <begin position="95"/>
        <end position="119"/>
    </location>
</feature>
<keyword evidence="1" id="KW-0472">Membrane</keyword>
<evidence type="ECO:0000256" key="1">
    <source>
        <dbReference type="SAM" id="Phobius"/>
    </source>
</evidence>
<name>A0A1J5SR60_9ZZZZ</name>
<comment type="caution">
    <text evidence="2">The sequence shown here is derived from an EMBL/GenBank/DDBJ whole genome shotgun (WGS) entry which is preliminary data.</text>
</comment>
<gene>
    <name evidence="2" type="ORF">GALL_114290</name>
</gene>